<feature type="signal peptide" evidence="1">
    <location>
        <begin position="1"/>
        <end position="20"/>
    </location>
</feature>
<dbReference type="SUPFAM" id="SSF74653">
    <property type="entry name" value="TolA/TonB C-terminal domain"/>
    <property type="match status" value="1"/>
</dbReference>
<evidence type="ECO:0000313" key="2">
    <source>
        <dbReference type="EMBL" id="QMW01303.1"/>
    </source>
</evidence>
<organism evidence="2 3">
    <name type="scientific">Spirosoma foliorum</name>
    <dbReference type="NCBI Taxonomy" id="2710596"/>
    <lineage>
        <taxon>Bacteria</taxon>
        <taxon>Pseudomonadati</taxon>
        <taxon>Bacteroidota</taxon>
        <taxon>Cytophagia</taxon>
        <taxon>Cytophagales</taxon>
        <taxon>Cytophagaceae</taxon>
        <taxon>Spirosoma</taxon>
    </lineage>
</organism>
<evidence type="ECO:0000256" key="1">
    <source>
        <dbReference type="SAM" id="SignalP"/>
    </source>
</evidence>
<keyword evidence="1" id="KW-0732">Signal</keyword>
<keyword evidence="3" id="KW-1185">Reference proteome</keyword>
<sequence>MKKNFALLMLVGFLATQAYAAPITTHRPKAAKATLEQQLSKYISYPDALKATQQAGIVVVQFRINSANELCHVEVFSQNEQLNNELLRQLTGVKLKGYQNDLSEFTQQVHTVRLRFKP</sequence>
<dbReference type="Proteomes" id="UP000515369">
    <property type="component" value="Chromosome"/>
</dbReference>
<name>A0A7G5GR11_9BACT</name>
<gene>
    <name evidence="2" type="ORF">H3H32_25545</name>
</gene>
<reference evidence="2 3" key="1">
    <citation type="submission" date="2020-07" db="EMBL/GenBank/DDBJ databases">
        <title>Spirosoma foliorum sp. nov., isolated from the leaves on the Nejang mountain Korea, Republic of.</title>
        <authorList>
            <person name="Ho H."/>
            <person name="Lee Y.-J."/>
            <person name="Nurcahyanto D.-A."/>
            <person name="Kim S.-G."/>
        </authorList>
    </citation>
    <scope>NUCLEOTIDE SEQUENCE [LARGE SCALE GENOMIC DNA]</scope>
    <source>
        <strain evidence="2 3">PL0136</strain>
    </source>
</reference>
<evidence type="ECO:0008006" key="4">
    <source>
        <dbReference type="Google" id="ProtNLM"/>
    </source>
</evidence>
<proteinExistence type="predicted"/>
<protein>
    <recommendedName>
        <fullName evidence="4">TonB C-terminal domain-containing protein</fullName>
    </recommendedName>
</protein>
<evidence type="ECO:0000313" key="3">
    <source>
        <dbReference type="Proteomes" id="UP000515369"/>
    </source>
</evidence>
<dbReference type="RefSeq" id="WP_182458586.1">
    <property type="nucleotide sequence ID" value="NZ_CP059732.1"/>
</dbReference>
<accession>A0A7G5GR11</accession>
<dbReference type="Gene3D" id="3.30.1150.10">
    <property type="match status" value="1"/>
</dbReference>
<dbReference type="KEGG" id="sfol:H3H32_25545"/>
<dbReference type="EMBL" id="CP059732">
    <property type="protein sequence ID" value="QMW01303.1"/>
    <property type="molecule type" value="Genomic_DNA"/>
</dbReference>
<feature type="chain" id="PRO_5028833943" description="TonB C-terminal domain-containing protein" evidence="1">
    <location>
        <begin position="21"/>
        <end position="118"/>
    </location>
</feature>
<dbReference type="AlphaFoldDB" id="A0A7G5GR11"/>